<accession>A0A1M7G378</accession>
<dbReference type="Pfam" id="PF02659">
    <property type="entry name" value="Mntp"/>
    <property type="match status" value="1"/>
</dbReference>
<keyword evidence="1" id="KW-1003">Cell membrane</keyword>
<sequence length="204" mass="20876">MLKEIFLAFIVSIDTFLAAAACCNSGIKIPILSAAVIDFICAAVLGISIAFSQLLCSIVPLGIFRLCGAAVLITLGALTIAKSLVRSLIRRISDRGELSVKMGGSPLILKLYLDDTAADADHSKLISAGEAAALALASSLDSAATGISCGYGDISPFTAFSAAFVCGAAALSLGSFTGRKISSLRHDLSWAGGLLLIIFAVFSA</sequence>
<evidence type="ECO:0000256" key="3">
    <source>
        <dbReference type="ARBA" id="ARBA00022989"/>
    </source>
</evidence>
<evidence type="ECO:0000256" key="5">
    <source>
        <dbReference type="SAM" id="Phobius"/>
    </source>
</evidence>
<evidence type="ECO:0000256" key="4">
    <source>
        <dbReference type="ARBA" id="ARBA00023136"/>
    </source>
</evidence>
<feature type="transmembrane region" description="Helical" evidence="5">
    <location>
        <begin position="157"/>
        <end position="176"/>
    </location>
</feature>
<feature type="transmembrane region" description="Helical" evidence="5">
    <location>
        <begin position="188"/>
        <end position="203"/>
    </location>
</feature>
<keyword evidence="4 5" id="KW-0472">Membrane</keyword>
<evidence type="ECO:0000313" key="6">
    <source>
        <dbReference type="EMBL" id="SHM10713.1"/>
    </source>
</evidence>
<dbReference type="RefSeq" id="WP_072947614.1">
    <property type="nucleotide sequence ID" value="NZ_FRCT01000001.1"/>
</dbReference>
<dbReference type="InterPro" id="IPR003810">
    <property type="entry name" value="Mntp/YtaF"/>
</dbReference>
<feature type="transmembrane region" description="Helical" evidence="5">
    <location>
        <begin position="30"/>
        <end position="51"/>
    </location>
</feature>
<dbReference type="PANTHER" id="PTHR35529:SF2">
    <property type="entry name" value="SPORULATION PROTEIN YTAF-RELATED"/>
    <property type="match status" value="1"/>
</dbReference>
<evidence type="ECO:0000256" key="1">
    <source>
        <dbReference type="ARBA" id="ARBA00022475"/>
    </source>
</evidence>
<gene>
    <name evidence="6" type="ORF">SAMN04487860_10133</name>
</gene>
<feature type="transmembrane region" description="Helical" evidence="5">
    <location>
        <begin position="63"/>
        <end position="81"/>
    </location>
</feature>
<protein>
    <submittedName>
        <fullName evidence="6">Putative sporulation protein YtaF</fullName>
    </submittedName>
</protein>
<reference evidence="6 7" key="1">
    <citation type="submission" date="2016-11" db="EMBL/GenBank/DDBJ databases">
        <authorList>
            <person name="Jaros S."/>
            <person name="Januszkiewicz K."/>
            <person name="Wedrychowicz H."/>
        </authorList>
    </citation>
    <scope>NUCLEOTIDE SEQUENCE [LARGE SCALE GENOMIC DNA]</scope>
    <source>
        <strain evidence="6 7">Y1</strain>
    </source>
</reference>
<name>A0A1M7G378_RUMFL</name>
<dbReference type="Proteomes" id="UP000184394">
    <property type="component" value="Unassembled WGS sequence"/>
</dbReference>
<evidence type="ECO:0000256" key="2">
    <source>
        <dbReference type="ARBA" id="ARBA00022692"/>
    </source>
</evidence>
<organism evidence="6 7">
    <name type="scientific">Ruminococcus flavefaciens</name>
    <dbReference type="NCBI Taxonomy" id="1265"/>
    <lineage>
        <taxon>Bacteria</taxon>
        <taxon>Bacillati</taxon>
        <taxon>Bacillota</taxon>
        <taxon>Clostridia</taxon>
        <taxon>Eubacteriales</taxon>
        <taxon>Oscillospiraceae</taxon>
        <taxon>Ruminococcus</taxon>
    </lineage>
</organism>
<dbReference type="EMBL" id="FRCT01000001">
    <property type="protein sequence ID" value="SHM10713.1"/>
    <property type="molecule type" value="Genomic_DNA"/>
</dbReference>
<evidence type="ECO:0000313" key="7">
    <source>
        <dbReference type="Proteomes" id="UP000184394"/>
    </source>
</evidence>
<dbReference type="AlphaFoldDB" id="A0A1M7G378"/>
<keyword evidence="3 5" id="KW-1133">Transmembrane helix</keyword>
<proteinExistence type="predicted"/>
<keyword evidence="2 5" id="KW-0812">Transmembrane</keyword>
<dbReference type="PANTHER" id="PTHR35529">
    <property type="entry name" value="MANGANESE EFFLUX PUMP MNTP-RELATED"/>
    <property type="match status" value="1"/>
</dbReference>
<dbReference type="OrthoDB" id="1820802at2"/>